<dbReference type="AlphaFoldDB" id="A0A9P4TJB2"/>
<proteinExistence type="predicted"/>
<evidence type="ECO:0000256" key="1">
    <source>
        <dbReference type="SAM" id="MobiDB-lite"/>
    </source>
</evidence>
<keyword evidence="3" id="KW-1185">Reference proteome</keyword>
<feature type="region of interest" description="Disordered" evidence="1">
    <location>
        <begin position="43"/>
        <end position="64"/>
    </location>
</feature>
<organism evidence="2 3">
    <name type="scientific">Curvularia kusanoi</name>
    <name type="common">Cochliobolus kusanoi</name>
    <dbReference type="NCBI Taxonomy" id="90978"/>
    <lineage>
        <taxon>Eukaryota</taxon>
        <taxon>Fungi</taxon>
        <taxon>Dikarya</taxon>
        <taxon>Ascomycota</taxon>
        <taxon>Pezizomycotina</taxon>
        <taxon>Dothideomycetes</taxon>
        <taxon>Pleosporomycetidae</taxon>
        <taxon>Pleosporales</taxon>
        <taxon>Pleosporineae</taxon>
        <taxon>Pleosporaceae</taxon>
        <taxon>Curvularia</taxon>
    </lineage>
</organism>
<reference evidence="2" key="1">
    <citation type="submission" date="2019-04" db="EMBL/GenBank/DDBJ databases">
        <title>Sequencing of skin fungus with MAO and IRED activity.</title>
        <authorList>
            <person name="Marsaioli A.J."/>
            <person name="Bonatto J.M.C."/>
            <person name="Reis Junior O."/>
        </authorList>
    </citation>
    <scope>NUCLEOTIDE SEQUENCE</scope>
    <source>
        <strain evidence="2">30M1</strain>
    </source>
</reference>
<dbReference type="EMBL" id="SWKU01000006">
    <property type="protein sequence ID" value="KAF3005966.1"/>
    <property type="molecule type" value="Genomic_DNA"/>
</dbReference>
<accession>A0A9P4TJB2</accession>
<comment type="caution">
    <text evidence="2">The sequence shown here is derived from an EMBL/GenBank/DDBJ whole genome shotgun (WGS) entry which is preliminary data.</text>
</comment>
<sequence>MDDDFYDICSSKMGSLPFDGSYVNHRHTALLVDIIRSTASAGQTTTINDESNPASTSRRSPSTALQQRQAQVLNTRKLLFTSSLRSPTSMGIHAFAARPSNTYMSTTFLRTGMMLLLLPSSSCLSLAYGSLSGTMLSNCSLSVEVFKVNEKTKKAPAKNTVKKRKLAADEVMMKTWAARQIPSTAVVLLPLIGVRHYQDHTSTELQVATTSRPLREVVAEVPIHVGYGHDLQAPPYGPMNPVFTADPDAYNPQGHQQVPAETFGLPLAFPHDATLRALREGTSAGADIDHEIFTVQHQMKLYQCFDRSPIVKRKVMEEHPELAKYLADNPATAAVITKNTSKKHKRAADEAQADADAELDPPKPRTFSPSMKSVVRGSLVEGMRWVSEEWWGIFLDEVNHNVGCIGKDEYGEIL</sequence>
<evidence type="ECO:0000313" key="3">
    <source>
        <dbReference type="Proteomes" id="UP000801428"/>
    </source>
</evidence>
<evidence type="ECO:0000313" key="2">
    <source>
        <dbReference type="EMBL" id="KAF3005966.1"/>
    </source>
</evidence>
<name>A0A9P4TJB2_CURKU</name>
<gene>
    <name evidence="2" type="ORF">E8E13_010280</name>
</gene>
<feature type="region of interest" description="Disordered" evidence="1">
    <location>
        <begin position="339"/>
        <end position="369"/>
    </location>
</feature>
<protein>
    <submittedName>
        <fullName evidence="2">Uncharacterized protein</fullName>
    </submittedName>
</protein>
<dbReference type="Proteomes" id="UP000801428">
    <property type="component" value="Unassembled WGS sequence"/>
</dbReference>